<comment type="caution">
    <text evidence="1">The sequence shown here is derived from an EMBL/GenBank/DDBJ whole genome shotgun (WGS) entry which is preliminary data.</text>
</comment>
<sequence>MDKILENKIMRIKGDQTLKMLCQNKKQWHGVTVFTFDFNGTKIDFVTLKDAQVIKRKCIEETLKHKKEARGR</sequence>
<gene>
    <name evidence="1" type="ORF">LCGC14_3065010</name>
</gene>
<dbReference type="AlphaFoldDB" id="A0A0F8WHT3"/>
<accession>A0A0F8WHT3</accession>
<reference evidence="1" key="1">
    <citation type="journal article" date="2015" name="Nature">
        <title>Complex archaea that bridge the gap between prokaryotes and eukaryotes.</title>
        <authorList>
            <person name="Spang A."/>
            <person name="Saw J.H."/>
            <person name="Jorgensen S.L."/>
            <person name="Zaremba-Niedzwiedzka K."/>
            <person name="Martijn J."/>
            <person name="Lind A.E."/>
            <person name="van Eijk R."/>
            <person name="Schleper C."/>
            <person name="Guy L."/>
            <person name="Ettema T.J."/>
        </authorList>
    </citation>
    <scope>NUCLEOTIDE SEQUENCE</scope>
</reference>
<evidence type="ECO:0000313" key="1">
    <source>
        <dbReference type="EMBL" id="KKK56392.1"/>
    </source>
</evidence>
<protein>
    <submittedName>
        <fullName evidence="1">Uncharacterized protein</fullName>
    </submittedName>
</protein>
<proteinExistence type="predicted"/>
<name>A0A0F8WHT3_9ZZZZ</name>
<organism evidence="1">
    <name type="scientific">marine sediment metagenome</name>
    <dbReference type="NCBI Taxonomy" id="412755"/>
    <lineage>
        <taxon>unclassified sequences</taxon>
        <taxon>metagenomes</taxon>
        <taxon>ecological metagenomes</taxon>
    </lineage>
</organism>
<dbReference type="EMBL" id="LAZR01065018">
    <property type="protein sequence ID" value="KKK56392.1"/>
    <property type="molecule type" value="Genomic_DNA"/>
</dbReference>